<accession>F5Z060</accession>
<reference evidence="1 2" key="1">
    <citation type="journal article" date="2011" name="J. Bacteriol.">
        <title>Complete genome sequence of a novel clinical isolate, the nontuberculous Mycobacterium strain JDM601.</title>
        <authorList>
            <person name="Zhang Z.Y."/>
            <person name="Sun Z.Q."/>
            <person name="Wang Z.L."/>
            <person name="Wen Z.L."/>
            <person name="Sun Q.W."/>
            <person name="Zhu Z.Q."/>
            <person name="Song Y.Z."/>
            <person name="Zhao J.W."/>
            <person name="Wang H.H."/>
            <person name="Zhang S.L."/>
            <person name="Guo X.K."/>
        </authorList>
    </citation>
    <scope>NUCLEOTIDE SEQUENCE [LARGE SCALE GENOMIC DNA]</scope>
    <source>
        <strain evidence="1 2">JDM601</strain>
    </source>
</reference>
<dbReference type="OrthoDB" id="4622953at2"/>
<gene>
    <name evidence="1" type="ordered locus">JDM601_2837</name>
</gene>
<dbReference type="STRING" id="875328.JDM601_2837"/>
<dbReference type="HOGENOM" id="CLU_1388902_0_0_11"/>
<proteinExistence type="predicted"/>
<dbReference type="eggNOG" id="ENOG5031RDR">
    <property type="taxonomic scope" value="Bacteria"/>
</dbReference>
<sequence length="196" mass="20215">MAQGILLTDDEVVALAALLGRPWPTGLATVATTAQELSQAGKRGVRSLIIRGIVTADAESGYTTHPGVSAVIETFVNASQRIGGYIARSAALETMAGASLTAVPVAGIWWIDAATAQGVHGFRQAEAEEVLAAITELADHTRDGTLLSGVDDAAEYAFVIVYGDGPEQRIVVPANSSDGTAWDRGPLQQAFAAAAV</sequence>
<dbReference type="AlphaFoldDB" id="F5Z060"/>
<dbReference type="Proteomes" id="UP000009224">
    <property type="component" value="Chromosome"/>
</dbReference>
<protein>
    <submittedName>
        <fullName evidence="1">Uncharacterized protein</fullName>
    </submittedName>
</protein>
<keyword evidence="2" id="KW-1185">Reference proteome</keyword>
<evidence type="ECO:0000313" key="2">
    <source>
        <dbReference type="Proteomes" id="UP000009224"/>
    </source>
</evidence>
<name>F5Z060_MYCSD</name>
<dbReference type="KEGG" id="mjd:JDM601_2837"/>
<organism evidence="1 2">
    <name type="scientific">Mycolicibacter sinensis (strain JDM601)</name>
    <name type="common">Mycobacterium sinense</name>
    <dbReference type="NCBI Taxonomy" id="875328"/>
    <lineage>
        <taxon>Bacteria</taxon>
        <taxon>Bacillati</taxon>
        <taxon>Actinomycetota</taxon>
        <taxon>Actinomycetes</taxon>
        <taxon>Mycobacteriales</taxon>
        <taxon>Mycobacteriaceae</taxon>
        <taxon>Mycolicibacter</taxon>
    </lineage>
</organism>
<dbReference type="EMBL" id="CP002329">
    <property type="protein sequence ID" value="AEF36837.1"/>
    <property type="molecule type" value="Genomic_DNA"/>
</dbReference>
<evidence type="ECO:0000313" key="1">
    <source>
        <dbReference type="EMBL" id="AEF36837.1"/>
    </source>
</evidence>
<dbReference type="RefSeq" id="WP_013829766.1">
    <property type="nucleotide sequence ID" value="NC_015576.1"/>
</dbReference>